<dbReference type="EMBL" id="JANPWB010000010">
    <property type="protein sequence ID" value="KAJ1144934.1"/>
    <property type="molecule type" value="Genomic_DNA"/>
</dbReference>
<evidence type="ECO:0000313" key="2">
    <source>
        <dbReference type="Proteomes" id="UP001066276"/>
    </source>
</evidence>
<reference evidence="1" key="1">
    <citation type="journal article" date="2022" name="bioRxiv">
        <title>Sequencing and chromosome-scale assembly of the giantPleurodeles waltlgenome.</title>
        <authorList>
            <person name="Brown T."/>
            <person name="Elewa A."/>
            <person name="Iarovenko S."/>
            <person name="Subramanian E."/>
            <person name="Araus A.J."/>
            <person name="Petzold A."/>
            <person name="Susuki M."/>
            <person name="Suzuki K.-i.T."/>
            <person name="Hayashi T."/>
            <person name="Toyoda A."/>
            <person name="Oliveira C."/>
            <person name="Osipova E."/>
            <person name="Leigh N.D."/>
            <person name="Simon A."/>
            <person name="Yun M.H."/>
        </authorList>
    </citation>
    <scope>NUCLEOTIDE SEQUENCE</scope>
    <source>
        <strain evidence="1">20211129_DDA</strain>
        <tissue evidence="1">Liver</tissue>
    </source>
</reference>
<gene>
    <name evidence="1" type="ORF">NDU88_011228</name>
</gene>
<dbReference type="Proteomes" id="UP001066276">
    <property type="component" value="Chromosome 6"/>
</dbReference>
<accession>A0AAV7R109</accession>
<protein>
    <submittedName>
        <fullName evidence="1">Uncharacterized protein</fullName>
    </submittedName>
</protein>
<evidence type="ECO:0000313" key="1">
    <source>
        <dbReference type="EMBL" id="KAJ1144934.1"/>
    </source>
</evidence>
<comment type="caution">
    <text evidence="1">The sequence shown here is derived from an EMBL/GenBank/DDBJ whole genome shotgun (WGS) entry which is preliminary data.</text>
</comment>
<dbReference type="AlphaFoldDB" id="A0AAV7R109"/>
<name>A0AAV7R109_PLEWA</name>
<organism evidence="1 2">
    <name type="scientific">Pleurodeles waltl</name>
    <name type="common">Iberian ribbed newt</name>
    <dbReference type="NCBI Taxonomy" id="8319"/>
    <lineage>
        <taxon>Eukaryota</taxon>
        <taxon>Metazoa</taxon>
        <taxon>Chordata</taxon>
        <taxon>Craniata</taxon>
        <taxon>Vertebrata</taxon>
        <taxon>Euteleostomi</taxon>
        <taxon>Amphibia</taxon>
        <taxon>Batrachia</taxon>
        <taxon>Caudata</taxon>
        <taxon>Salamandroidea</taxon>
        <taxon>Salamandridae</taxon>
        <taxon>Pleurodelinae</taxon>
        <taxon>Pleurodeles</taxon>
    </lineage>
</organism>
<keyword evidence="2" id="KW-1185">Reference proteome</keyword>
<sequence>MAVSQRAFDLVPCAPDKSHPSLGRFHRGSTGFCHRRLRPATSSKNAEDRTAALPHRRLGHFHRGSTGFCCRRLRPATSSENAEDRTAALPHCRFLFQYVSEHPPLQFFFSRLRHRIEVKNPGG</sequence>
<proteinExistence type="predicted"/>